<dbReference type="VEuPathDB" id="CryptoDB:CHUDEA7_4500"/>
<evidence type="ECO:0000313" key="3">
    <source>
        <dbReference type="EMBL" id="CUV07438.1"/>
    </source>
</evidence>
<keyword evidence="5" id="KW-1185">Reference proteome</keyword>
<feature type="region of interest" description="Disordered" evidence="1">
    <location>
        <begin position="636"/>
        <end position="657"/>
    </location>
</feature>
<dbReference type="PRINTS" id="PR01217">
    <property type="entry name" value="PRICHEXTENSN"/>
</dbReference>
<evidence type="ECO:0000256" key="2">
    <source>
        <dbReference type="SAM" id="SignalP"/>
    </source>
</evidence>
<dbReference type="VEuPathDB" id="CryptoDB:GY17_00002333"/>
<sequence length="808" mass="88764">MNLTPLHFIFLLFLISSPFGYSVYVTREELWERIKTESKSGSSSPASRIVKDVGGSCPTDINRTGGISKEDLEELCFDLVKSVISGCQKPIFNAEYILYTSNGRTAKVLGVRANTRFVVDKLVAKFCRLVTSMMNIDSVSQPGPYQTNVKPRPPYPLPQTPQLYPSPSPYPSPTPMPMPMPIHPLQTPPHSPPPLPSPPPPPPPPSPSPSPPPPPTYPMPTVPSTLPIAQPLQRPLGPLQAEWNKIVNAAAYGPASRYVSSVPGTLFPSFVLGKDTNEKIEQCNKVLREMVSSAISSNKRSYENGNLVLVVETISDQRVTVQERLVLMTNSDNPSYIKELIKNFCESVYSVKVSKVEVKEWEKIYRQSMKSVIVQKLPTEAPSSYTVTSTDTSSLFKTCVNALKSLLTTSNIRSLTQNSAALSSILNFSGAYTTSSGTSQSFFSSLFCSYPYSQVGIEEAILAFCSEVYYGASTQDFKVKAEFESVYGVIQQATSGPNSPFGRLPATSPKFKMPFLSRFQLTPHGNFNSVDLVDICKNLFREIFEKSYSRIPVNTMTVRPLISGVSPKTVQRLTLNWGGNLGDVSVDFPFVESTAGSSVSLQTIVEGFCKEIFQSNIPIPRGLNLGLPQLSPYLPSPQSTPQPISQYPDSYSGSRPPSGFPNQITQKAVMVQHAGTSTLSHSRSIWNKIYHHSNFGLGSGTITGLGPHRHADFIVSSMGEALYNYCYNLFADFYSTGNYYKLSGDKKRLSVSKQVNMDLGKGNEKERLTSQSCTLTFIIPSNTQGGNSEGSQIVKLIEKFCRSFVSMS</sequence>
<dbReference type="EMBL" id="LN877953">
    <property type="protein sequence ID" value="CUV07438.1"/>
    <property type="molecule type" value="Genomic_DNA"/>
</dbReference>
<dbReference type="AlphaFoldDB" id="A0A0S4TJ75"/>
<gene>
    <name evidence="3" type="ORF">CHUDEA7_4500</name>
    <name evidence="4" type="ORF">GY17_00002333</name>
</gene>
<dbReference type="PANTHER" id="PTHR24216">
    <property type="entry name" value="PAXILLIN-RELATED"/>
    <property type="match status" value="1"/>
</dbReference>
<protein>
    <submittedName>
        <fullName evidence="3">Uncharacterized protein</fullName>
    </submittedName>
</protein>
<feature type="compositionally biased region" description="Polar residues" evidence="1">
    <location>
        <begin position="137"/>
        <end position="149"/>
    </location>
</feature>
<dbReference type="Proteomes" id="UP001429100">
    <property type="component" value="Unassembled WGS sequence"/>
</dbReference>
<reference evidence="3" key="2">
    <citation type="submission" date="2015-08" db="EMBL/GenBank/DDBJ databases">
        <authorList>
            <person name="Babu N.S."/>
            <person name="Beckwith C.J."/>
            <person name="Beseler K.G."/>
            <person name="Brison A."/>
            <person name="Carone J.V."/>
            <person name="Caskin T.P."/>
            <person name="Diamond M."/>
            <person name="Durham M.E."/>
            <person name="Foxe J.M."/>
            <person name="Go M."/>
            <person name="Henderson B.A."/>
            <person name="Jones I.B."/>
            <person name="McGettigan J.A."/>
            <person name="Micheletti S.J."/>
            <person name="Nasrallah M.E."/>
            <person name="Ortiz D."/>
            <person name="Piller C.R."/>
            <person name="Privatt S.R."/>
            <person name="Schneider S.L."/>
            <person name="Sharp S."/>
            <person name="Smith T.C."/>
            <person name="Stanton J.D."/>
            <person name="Ullery H.E."/>
            <person name="Wilson R.J."/>
            <person name="Serrano M.G."/>
            <person name="Buck G."/>
            <person name="Lee V."/>
            <person name="Wang Y."/>
            <person name="Carvalho R."/>
            <person name="Voegtly L."/>
            <person name="Shi R."/>
            <person name="Duckworth R."/>
            <person name="Johnson A."/>
            <person name="Loviza R."/>
            <person name="Walstead R."/>
            <person name="Shah Z."/>
            <person name="Kiflezghi M."/>
            <person name="Wade K."/>
            <person name="Ball S.L."/>
            <person name="Bradley K.W."/>
            <person name="Asai D.J."/>
            <person name="Bowman C.A."/>
            <person name="Russell D.A."/>
            <person name="Pope W.H."/>
            <person name="Jacobs-Sera D."/>
            <person name="Hendrix R.W."/>
            <person name="Hatfull G.F."/>
        </authorList>
    </citation>
    <scope>NUCLEOTIDE SEQUENCE [LARGE SCALE GENOMIC DNA]</scope>
</reference>
<feature type="signal peptide" evidence="2">
    <location>
        <begin position="1"/>
        <end position="22"/>
    </location>
</feature>
<proteinExistence type="predicted"/>
<evidence type="ECO:0000256" key="1">
    <source>
        <dbReference type="SAM" id="MobiDB-lite"/>
    </source>
</evidence>
<accession>A0A0S4TJ75</accession>
<dbReference type="Proteomes" id="UP000199752">
    <property type="component" value="Chromosome 7"/>
</dbReference>
<evidence type="ECO:0000313" key="4">
    <source>
        <dbReference type="EMBL" id="PPS95712.1"/>
    </source>
</evidence>
<evidence type="ECO:0000313" key="5">
    <source>
        <dbReference type="Proteomes" id="UP001429100"/>
    </source>
</evidence>
<name>A0A0S4TJ75_CRYHO</name>
<organism evidence="3">
    <name type="scientific">Cryptosporidium hominis</name>
    <dbReference type="NCBI Taxonomy" id="237895"/>
    <lineage>
        <taxon>Eukaryota</taxon>
        <taxon>Sar</taxon>
        <taxon>Alveolata</taxon>
        <taxon>Apicomplexa</taxon>
        <taxon>Conoidasida</taxon>
        <taxon>Coccidia</taxon>
        <taxon>Eucoccidiorida</taxon>
        <taxon>Eimeriorina</taxon>
        <taxon>Cryptosporidiidae</taxon>
        <taxon>Cryptosporidium</taxon>
    </lineage>
</organism>
<feature type="compositionally biased region" description="Pro residues" evidence="1">
    <location>
        <begin position="151"/>
        <end position="221"/>
    </location>
</feature>
<feature type="region of interest" description="Disordered" evidence="1">
    <location>
        <begin position="137"/>
        <end position="231"/>
    </location>
</feature>
<dbReference type="VEuPathDB" id="CryptoDB:Chro.70497"/>
<keyword evidence="2" id="KW-0732">Signal</keyword>
<reference evidence="4 5" key="1">
    <citation type="submission" date="2014-11" db="EMBL/GenBank/DDBJ databases">
        <title>Comparative genomic analysis of Cryptosporidium hominis reveals occurrence of genetic recombination in virulent subtypes.</title>
        <authorList>
            <person name="Guo Y."/>
            <person name="Tang K."/>
            <person name="Frace M."/>
            <person name="Li N."/>
            <person name="Roellig D.M."/>
            <person name="Sammons S."/>
            <person name="Knipe K."/>
            <person name="Rowe L."/>
            <person name="Feng Y."/>
            <person name="Xiao L."/>
        </authorList>
    </citation>
    <scope>NUCLEOTIDE SEQUENCE [LARGE SCALE GENOMIC DNA]</scope>
    <source>
        <strain evidence="4">30976</strain>
    </source>
</reference>
<dbReference type="EMBL" id="JTAI01000006">
    <property type="protein sequence ID" value="PPS95712.1"/>
    <property type="molecule type" value="Genomic_DNA"/>
</dbReference>
<dbReference type="OrthoDB" id="343379at2759"/>
<feature type="chain" id="PRO_5006627828" evidence="2">
    <location>
        <begin position="23"/>
        <end position="808"/>
    </location>
</feature>
<reference evidence="4 5" key="3">
    <citation type="submission" date="2017-10" db="EMBL/GenBank/DDBJ databases">
        <title>Consistent, comparative and evidence-based genome annotation and re-annotation for the closely-related species, Cryptosporidium parvum, C. hominis and C. tyzzeri.</title>
        <authorList>
            <person name="Baptista R.P."/>
            <person name="Li Y."/>
            <person name="Sateriale A."/>
            <person name="Striepen B."/>
            <person name="Kissinger J.C."/>
        </authorList>
    </citation>
    <scope>NUCLEOTIDE SEQUENCE [LARGE SCALE GENOMIC DNA]</scope>
    <source>
        <strain evidence="4">30976</strain>
    </source>
</reference>
<dbReference type="VEuPathDB" id="CryptoDB:ChTU502y2012_407g2215"/>